<sequence length="342" mass="37860">MYLNKCLLGCLIAALVFVTACSNKNSADTDNAANIQAAQTGWQMVQTKNAPHPRHEATFIEFDGKFYALGGRRIQAVSIFDPATNSWSQGAKPPLEIHHFQAAIYNNKIVIAGAMTGRYPKEQAVENIIFYDPKLDEWQQGPEIPADRRRGGAGVVIKNDTLYLLSGIQNGHYDGWVKWADSYNFKTKKWTILPDAPRARDHFQAAEVNNKIYLAGGRKTSQITKQVFSLTVAEVDVYDLTTNTWSTLAQNLPTPRAGNSTISLNGHILVLGGETNRPKPAHNEVEVYNPTSQTWYNLPNLKEGRHGTGVVYYNNALWTCCGSGARGGSPELLTTEKLVIKH</sequence>
<evidence type="ECO:0000256" key="1">
    <source>
        <dbReference type="ARBA" id="ARBA00022441"/>
    </source>
</evidence>
<dbReference type="SMART" id="SM00612">
    <property type="entry name" value="Kelch"/>
    <property type="match status" value="5"/>
</dbReference>
<dbReference type="eggNOG" id="COG3055">
    <property type="taxonomic scope" value="Bacteria"/>
</dbReference>
<dbReference type="STRING" id="1328313.DS2_10868"/>
<feature type="signal peptide" evidence="3">
    <location>
        <begin position="1"/>
        <end position="27"/>
    </location>
</feature>
<dbReference type="SUPFAM" id="SSF117281">
    <property type="entry name" value="Kelch motif"/>
    <property type="match status" value="2"/>
</dbReference>
<keyword evidence="1" id="KW-0880">Kelch repeat</keyword>
<dbReference type="InterPro" id="IPR015915">
    <property type="entry name" value="Kelch-typ_b-propeller"/>
</dbReference>
<dbReference type="Proteomes" id="UP000019276">
    <property type="component" value="Unassembled WGS sequence"/>
</dbReference>
<dbReference type="PATRIC" id="fig|1328313.3.peg.2221"/>
<dbReference type="EMBL" id="ARZY01000019">
    <property type="protein sequence ID" value="EWH09783.1"/>
    <property type="molecule type" value="Genomic_DNA"/>
</dbReference>
<feature type="chain" id="PRO_5004898420" description="Kelch repeat-containing protein" evidence="3">
    <location>
        <begin position="28"/>
        <end position="342"/>
    </location>
</feature>
<dbReference type="Gene3D" id="2.120.10.80">
    <property type="entry name" value="Kelch-type beta propeller"/>
    <property type="match status" value="2"/>
</dbReference>
<proteinExistence type="predicted"/>
<reference evidence="4 5" key="1">
    <citation type="journal article" date="2014" name="Genome Announc.">
        <title>Draft Genome Sequence of the Agar-Degrading Bacterium Catenovulum sp. Strain DS-2, Isolated from Intestines of Haliotis diversicolor.</title>
        <authorList>
            <person name="Shan D."/>
            <person name="Li X."/>
            <person name="Gu Z."/>
            <person name="Wei G."/>
            <person name="Gao Z."/>
            <person name="Shao Z."/>
        </authorList>
    </citation>
    <scope>NUCLEOTIDE SEQUENCE [LARGE SCALE GENOMIC DNA]</scope>
    <source>
        <strain evidence="4 5">DS-2</strain>
    </source>
</reference>
<keyword evidence="5" id="KW-1185">Reference proteome</keyword>
<evidence type="ECO:0000313" key="4">
    <source>
        <dbReference type="EMBL" id="EWH09783.1"/>
    </source>
</evidence>
<dbReference type="PANTHER" id="PTHR45632">
    <property type="entry name" value="LD33804P"/>
    <property type="match status" value="1"/>
</dbReference>
<dbReference type="PANTHER" id="PTHR45632:SF3">
    <property type="entry name" value="KELCH-LIKE PROTEIN 32"/>
    <property type="match status" value="1"/>
</dbReference>
<evidence type="ECO:0000256" key="2">
    <source>
        <dbReference type="ARBA" id="ARBA00022737"/>
    </source>
</evidence>
<keyword evidence="3" id="KW-0732">Signal</keyword>
<comment type="caution">
    <text evidence="4">The sequence shown here is derived from an EMBL/GenBank/DDBJ whole genome shotgun (WGS) entry which is preliminary data.</text>
</comment>
<organism evidence="4 5">
    <name type="scientific">Catenovulum agarivorans DS-2</name>
    <dbReference type="NCBI Taxonomy" id="1328313"/>
    <lineage>
        <taxon>Bacteria</taxon>
        <taxon>Pseudomonadati</taxon>
        <taxon>Pseudomonadota</taxon>
        <taxon>Gammaproteobacteria</taxon>
        <taxon>Alteromonadales</taxon>
        <taxon>Alteromonadaceae</taxon>
        <taxon>Catenovulum</taxon>
    </lineage>
</organism>
<evidence type="ECO:0008006" key="6">
    <source>
        <dbReference type="Google" id="ProtNLM"/>
    </source>
</evidence>
<keyword evidence="2" id="KW-0677">Repeat</keyword>
<dbReference type="Pfam" id="PF24681">
    <property type="entry name" value="Kelch_KLHDC2_KLHL20_DRC7"/>
    <property type="match status" value="1"/>
</dbReference>
<name>W7QPF9_9ALTE</name>
<evidence type="ECO:0000256" key="3">
    <source>
        <dbReference type="SAM" id="SignalP"/>
    </source>
</evidence>
<evidence type="ECO:0000313" key="5">
    <source>
        <dbReference type="Proteomes" id="UP000019276"/>
    </source>
</evidence>
<dbReference type="OrthoDB" id="246387at2"/>
<accession>W7QPF9</accession>
<dbReference type="InterPro" id="IPR006652">
    <property type="entry name" value="Kelch_1"/>
</dbReference>
<dbReference type="RefSeq" id="WP_051479799.1">
    <property type="nucleotide sequence ID" value="NZ_ARZY01000019.1"/>
</dbReference>
<dbReference type="AlphaFoldDB" id="W7QPF9"/>
<dbReference type="PROSITE" id="PS51257">
    <property type="entry name" value="PROKAR_LIPOPROTEIN"/>
    <property type="match status" value="1"/>
</dbReference>
<protein>
    <recommendedName>
        <fullName evidence="6">Kelch repeat-containing protein</fullName>
    </recommendedName>
</protein>
<gene>
    <name evidence="4" type="ORF">DS2_10868</name>
</gene>